<dbReference type="SUPFAM" id="SSF46689">
    <property type="entry name" value="Homeodomain-like"/>
    <property type="match status" value="1"/>
</dbReference>
<dbReference type="Pfam" id="PF01965">
    <property type="entry name" value="DJ-1_PfpI"/>
    <property type="match status" value="1"/>
</dbReference>
<dbReference type="Gene3D" id="1.10.10.60">
    <property type="entry name" value="Homeodomain-like"/>
    <property type="match status" value="1"/>
</dbReference>
<dbReference type="InterPro" id="IPR018060">
    <property type="entry name" value="HTH_AraC"/>
</dbReference>
<dbReference type="PANTHER" id="PTHR43130">
    <property type="entry name" value="ARAC-FAMILY TRANSCRIPTIONAL REGULATOR"/>
    <property type="match status" value="1"/>
</dbReference>
<evidence type="ECO:0000256" key="1">
    <source>
        <dbReference type="ARBA" id="ARBA00023015"/>
    </source>
</evidence>
<protein>
    <submittedName>
        <fullName evidence="4">Helix-turn-helix domain-containing protein</fullName>
    </submittedName>
</protein>
<dbReference type="AlphaFoldDB" id="A0AA46SUR6"/>
<evidence type="ECO:0000259" key="3">
    <source>
        <dbReference type="PROSITE" id="PS01124"/>
    </source>
</evidence>
<dbReference type="SUPFAM" id="SSF52317">
    <property type="entry name" value="Class I glutamine amidotransferase-like"/>
    <property type="match status" value="1"/>
</dbReference>
<evidence type="ECO:0000313" key="4">
    <source>
        <dbReference type="EMBL" id="UYK88938.1"/>
    </source>
</evidence>
<reference evidence="4" key="1">
    <citation type="submission" date="2022-06" db="EMBL/GenBank/DDBJ databases">
        <title>Dynamics of rice microbiomes reveals core vertical transmitted seed endophytes.</title>
        <authorList>
            <person name="Liao K."/>
            <person name="Zhang X."/>
        </authorList>
    </citation>
    <scope>NUCLEOTIDE SEQUENCE</scope>
    <source>
        <strain evidence="4">JR3-14</strain>
    </source>
</reference>
<dbReference type="Proteomes" id="UP001164392">
    <property type="component" value="Chromosome"/>
</dbReference>
<organism evidence="4 5">
    <name type="scientific">Xanthomonas sacchari</name>
    <dbReference type="NCBI Taxonomy" id="56458"/>
    <lineage>
        <taxon>Bacteria</taxon>
        <taxon>Pseudomonadati</taxon>
        <taxon>Pseudomonadota</taxon>
        <taxon>Gammaproteobacteria</taxon>
        <taxon>Lysobacterales</taxon>
        <taxon>Lysobacteraceae</taxon>
        <taxon>Xanthomonas</taxon>
    </lineage>
</organism>
<dbReference type="GO" id="GO:0003700">
    <property type="term" value="F:DNA-binding transcription factor activity"/>
    <property type="evidence" value="ECO:0007669"/>
    <property type="project" value="InterPro"/>
</dbReference>
<dbReference type="EMBL" id="CP099534">
    <property type="protein sequence ID" value="UYK88938.1"/>
    <property type="molecule type" value="Genomic_DNA"/>
</dbReference>
<evidence type="ECO:0000256" key="2">
    <source>
        <dbReference type="ARBA" id="ARBA00023163"/>
    </source>
</evidence>
<dbReference type="RefSeq" id="WP_267093207.1">
    <property type="nucleotide sequence ID" value="NZ_CP099534.1"/>
</dbReference>
<dbReference type="GO" id="GO:0043565">
    <property type="term" value="F:sequence-specific DNA binding"/>
    <property type="evidence" value="ECO:0007669"/>
    <property type="project" value="InterPro"/>
</dbReference>
<dbReference type="InterPro" id="IPR002818">
    <property type="entry name" value="DJ-1/PfpI"/>
</dbReference>
<keyword evidence="1" id="KW-0805">Transcription regulation</keyword>
<dbReference type="PANTHER" id="PTHR43130:SF11">
    <property type="entry name" value="TRANSCRIPTIONAL REGULATORY PROTEIN"/>
    <property type="match status" value="1"/>
</dbReference>
<sequence>MQDFTILVMPGAYAASVALTQNMLEAAAALAPRCKLPPPRWRVVSPDGGTVALSGGMNIGTVRLPARAPADTSTWIVPGLGVDGPCDVASRLCSPSAQKAAVRLARHVAVGGTVAASCSAVFLLQAAGLLRGRRATTSWWLASELRRLQPDCKVDADHMVIRDGPVVTAGAAFGQMDLMLHLIRVRFSAALADAVGKVLLVDARQAQSRFMVPSMLSGGNELIGRLTEFIEMALPHPPSVSGLADAFSMSQRTLARHVRSATGQSPLSLIQAVRLNRARLLIENSRMPVEQVAQEVGYLDATALRRLMRRAAGANPSAFRAGATWL</sequence>
<gene>
    <name evidence="4" type="ORF">NG824_00255</name>
</gene>
<dbReference type="PROSITE" id="PS01124">
    <property type="entry name" value="HTH_ARAC_FAMILY_2"/>
    <property type="match status" value="1"/>
</dbReference>
<dbReference type="Gene3D" id="3.40.50.880">
    <property type="match status" value="1"/>
</dbReference>
<keyword evidence="2" id="KW-0804">Transcription</keyword>
<evidence type="ECO:0000313" key="5">
    <source>
        <dbReference type="Proteomes" id="UP001164392"/>
    </source>
</evidence>
<dbReference type="InterPro" id="IPR029062">
    <property type="entry name" value="Class_I_gatase-like"/>
</dbReference>
<dbReference type="Pfam" id="PF12833">
    <property type="entry name" value="HTH_18"/>
    <property type="match status" value="1"/>
</dbReference>
<proteinExistence type="predicted"/>
<dbReference type="InterPro" id="IPR009057">
    <property type="entry name" value="Homeodomain-like_sf"/>
</dbReference>
<dbReference type="InterPro" id="IPR052158">
    <property type="entry name" value="INH-QAR"/>
</dbReference>
<feature type="domain" description="HTH araC/xylS-type" evidence="3">
    <location>
        <begin position="224"/>
        <end position="322"/>
    </location>
</feature>
<accession>A0AA46SUR6</accession>
<name>A0AA46SUR6_9XANT</name>
<dbReference type="SMART" id="SM00342">
    <property type="entry name" value="HTH_ARAC"/>
    <property type="match status" value="1"/>
</dbReference>